<evidence type="ECO:0000313" key="3">
    <source>
        <dbReference type="RefSeq" id="XP_065662664.1"/>
    </source>
</evidence>
<evidence type="ECO:0000259" key="1">
    <source>
        <dbReference type="Pfam" id="PF26215"/>
    </source>
</evidence>
<gene>
    <name evidence="3" type="primary">LOC136085297</name>
</gene>
<dbReference type="Proteomes" id="UP001652625">
    <property type="component" value="Chromosome 09"/>
</dbReference>
<organism evidence="2 3">
    <name type="scientific">Hydra vulgaris</name>
    <name type="common">Hydra</name>
    <name type="synonym">Hydra attenuata</name>
    <dbReference type="NCBI Taxonomy" id="6087"/>
    <lineage>
        <taxon>Eukaryota</taxon>
        <taxon>Metazoa</taxon>
        <taxon>Cnidaria</taxon>
        <taxon>Hydrozoa</taxon>
        <taxon>Hydroidolina</taxon>
        <taxon>Anthoathecata</taxon>
        <taxon>Aplanulata</taxon>
        <taxon>Hydridae</taxon>
        <taxon>Hydra</taxon>
    </lineage>
</organism>
<evidence type="ECO:0000313" key="2">
    <source>
        <dbReference type="Proteomes" id="UP001652625"/>
    </source>
</evidence>
<keyword evidence="2" id="KW-1185">Reference proteome</keyword>
<dbReference type="RefSeq" id="XP_065662664.1">
    <property type="nucleotide sequence ID" value="XM_065806592.1"/>
</dbReference>
<dbReference type="GeneID" id="136085297"/>
<reference evidence="3" key="1">
    <citation type="submission" date="2025-08" db="UniProtKB">
        <authorList>
            <consortium name="RefSeq"/>
        </authorList>
    </citation>
    <scope>IDENTIFICATION</scope>
</reference>
<feature type="domain" description="Helix-turn-helix" evidence="1">
    <location>
        <begin position="381"/>
        <end position="440"/>
    </location>
</feature>
<dbReference type="PANTHER" id="PTHR21301">
    <property type="entry name" value="REVERSE TRANSCRIPTASE"/>
    <property type="match status" value="1"/>
</dbReference>
<accession>A0ABM4CLJ8</accession>
<protein>
    <submittedName>
        <fullName evidence="3">Uncharacterized protein LOC136085297</fullName>
    </submittedName>
</protein>
<name>A0ABM4CLJ8_HYDVU</name>
<dbReference type="PANTHER" id="PTHR21301:SF10">
    <property type="entry name" value="REVERSE TRANSCRIPTASE DOMAIN-CONTAINING PROTEIN"/>
    <property type="match status" value="1"/>
</dbReference>
<dbReference type="Pfam" id="PF26215">
    <property type="entry name" value="HTH_animal"/>
    <property type="match status" value="1"/>
</dbReference>
<proteinExistence type="predicted"/>
<sequence>MATLSLSPRLFGLSITTDLSWKPYIKRIAKLAFAGGKHNEEKERIALKELKEMKDTVIKKADKGNTLIVMDSTYYKDKLVNQDHLSSLNTYEKKIFDSDKRVFKNLSKMIAKHKCLTQNEIDCITNFEWKSSTFYVIPKIHKCNEIIKKVQESSSPFIEMKPPKDLKARPIIAGIDSPTSHLSQFLHIILSPIVKKQKTYIKDDWDFLRKIPRNIDSDSVILTCDIVNLYTSIPHNLGLKALQYWIEQQKDLIADRFTSDFLLESASFILENNNFIFDDQVYHQITGTAMGTDFAPNYACLTIRFLEETLLFPKILPKYFSKEEVKNIEQFYFRYVDDGTQYNKNGNIYNVINFLDVSVILKNNKHIKTDIFYKETNTHDYLNYNSFHPFHIKKNIPYNLAKRIIVFTSDYATEKLRLTELKLWLKECLYPDNIIEKAFHNVKLQGPAPLKKSKEVFPLVTTFYSNLNCQPILTETNLLLSLSTNARVKEVFSNIHPVIAYKQPPNLLRQLTSSKFHSISSIKKTGLFKCKDIRCKICQLYLQEVDKFETSNGTIWNIKSRITCNSKNVIYYLKCLSCNGLSTYTGKTNNFIFPVAEQEILQTNLTIMYLNARDCTTKL</sequence>
<dbReference type="InterPro" id="IPR058912">
    <property type="entry name" value="HTH_animal"/>
</dbReference>